<evidence type="ECO:0000256" key="6">
    <source>
        <dbReference type="ARBA" id="ARBA00023136"/>
    </source>
</evidence>
<evidence type="ECO:0000256" key="4">
    <source>
        <dbReference type="ARBA" id="ARBA00022692"/>
    </source>
</evidence>
<sequence length="93" mass="9456">MLKLISKEGGYIMSWLWTLIVGAVIGAIAGAITSKGNSMGCVTNIIAGLVGSSIGQAIFGEWGPKAAGMALIPSILGAVILVAVVSFFFGKRS</sequence>
<evidence type="ECO:0000256" key="5">
    <source>
        <dbReference type="ARBA" id="ARBA00022989"/>
    </source>
</evidence>
<evidence type="ECO:0000313" key="8">
    <source>
        <dbReference type="EMBL" id="EJX48728.1"/>
    </source>
</evidence>
<name>A0AAV3GSB4_ENTFC</name>
<dbReference type="PANTHER" id="PTHR33884">
    <property type="entry name" value="UPF0410 PROTEIN YMGE"/>
    <property type="match status" value="1"/>
</dbReference>
<evidence type="ECO:0000256" key="7">
    <source>
        <dbReference type="SAM" id="Phobius"/>
    </source>
</evidence>
<proteinExistence type="inferred from homology"/>
<feature type="transmembrane region" description="Helical" evidence="7">
    <location>
        <begin position="39"/>
        <end position="59"/>
    </location>
</feature>
<organism evidence="8 9">
    <name type="scientific">Enterococcus faecium R496</name>
    <dbReference type="NCBI Taxonomy" id="1134836"/>
    <lineage>
        <taxon>Bacteria</taxon>
        <taxon>Bacillati</taxon>
        <taxon>Bacillota</taxon>
        <taxon>Bacilli</taxon>
        <taxon>Lactobacillales</taxon>
        <taxon>Enterococcaceae</taxon>
        <taxon>Enterococcus</taxon>
    </lineage>
</organism>
<accession>A0AAV3GSB4</accession>
<comment type="subcellular location">
    <subcellularLocation>
        <location evidence="1">Cell membrane</location>
        <topology evidence="1">Multi-pass membrane protein</topology>
    </subcellularLocation>
</comment>
<feature type="transmembrane region" description="Helical" evidence="7">
    <location>
        <begin position="12"/>
        <end position="32"/>
    </location>
</feature>
<evidence type="ECO:0000256" key="1">
    <source>
        <dbReference type="ARBA" id="ARBA00004651"/>
    </source>
</evidence>
<comment type="similarity">
    <text evidence="2">Belongs to the UPF0410 family.</text>
</comment>
<keyword evidence="4 7" id="KW-0812">Transmembrane</keyword>
<evidence type="ECO:0000256" key="2">
    <source>
        <dbReference type="ARBA" id="ARBA00011006"/>
    </source>
</evidence>
<dbReference type="EMBL" id="AMAH01000232">
    <property type="protein sequence ID" value="EJX48728.1"/>
    <property type="molecule type" value="Genomic_DNA"/>
</dbReference>
<keyword evidence="6 7" id="KW-0472">Membrane</keyword>
<keyword evidence="3" id="KW-1003">Cell membrane</keyword>
<gene>
    <name evidence="8" type="ORF">HMPREF1378_02765</name>
</gene>
<dbReference type="Pfam" id="PF04226">
    <property type="entry name" value="Transgly_assoc"/>
    <property type="match status" value="1"/>
</dbReference>
<keyword evidence="5 7" id="KW-1133">Transmembrane helix</keyword>
<evidence type="ECO:0000256" key="3">
    <source>
        <dbReference type="ARBA" id="ARBA00022475"/>
    </source>
</evidence>
<dbReference type="GO" id="GO:0005886">
    <property type="term" value="C:plasma membrane"/>
    <property type="evidence" value="ECO:0007669"/>
    <property type="project" value="UniProtKB-SubCell"/>
</dbReference>
<evidence type="ECO:0000313" key="9">
    <source>
        <dbReference type="Proteomes" id="UP000006402"/>
    </source>
</evidence>
<comment type="caution">
    <text evidence="8">The sequence shown here is derived from an EMBL/GenBank/DDBJ whole genome shotgun (WGS) entry which is preliminary data.</text>
</comment>
<dbReference type="InterPro" id="IPR007341">
    <property type="entry name" value="Transgly_assoc"/>
</dbReference>
<protein>
    <submittedName>
        <fullName evidence="8">Transglycosylase associated protein</fullName>
    </submittedName>
</protein>
<dbReference type="PANTHER" id="PTHR33884:SF3">
    <property type="entry name" value="UPF0410 PROTEIN YMGE"/>
    <property type="match status" value="1"/>
</dbReference>
<dbReference type="Proteomes" id="UP000006402">
    <property type="component" value="Unassembled WGS sequence"/>
</dbReference>
<reference evidence="8 9" key="1">
    <citation type="submission" date="2012-04" db="EMBL/GenBank/DDBJ databases">
        <authorList>
            <person name="Weinstock G."/>
            <person name="Sodergren E."/>
            <person name="Lobos E.A."/>
            <person name="Fulton L."/>
            <person name="Fulton R."/>
            <person name="Courtney L."/>
            <person name="Fronick C."/>
            <person name="O'Laughlin M."/>
            <person name="Godfrey J."/>
            <person name="Wilson R.M."/>
            <person name="Miner T."/>
            <person name="Farmer C."/>
            <person name="Delehaunty K."/>
            <person name="Cordes M."/>
            <person name="Minx P."/>
            <person name="Tomlinson C."/>
            <person name="Chen J."/>
            <person name="Wollam A."/>
            <person name="Pepin K.H."/>
            <person name="Bhonagiri V."/>
            <person name="Zhang X."/>
            <person name="Suruliraj S."/>
            <person name="Warren W."/>
            <person name="Mitreva M."/>
            <person name="Mardis E.R."/>
            <person name="Wilson R.K."/>
        </authorList>
    </citation>
    <scope>NUCLEOTIDE SEQUENCE [LARGE SCALE GENOMIC DNA]</scope>
    <source>
        <strain evidence="8 9">R496</strain>
    </source>
</reference>
<dbReference type="AlphaFoldDB" id="A0AAV3GSB4"/>
<feature type="transmembrane region" description="Helical" evidence="7">
    <location>
        <begin position="71"/>
        <end position="90"/>
    </location>
</feature>